<evidence type="ECO:0000313" key="1">
    <source>
        <dbReference type="EMBL" id="TCG06611.1"/>
    </source>
</evidence>
<dbReference type="InterPro" id="IPR015421">
    <property type="entry name" value="PyrdxlP-dep_Trfase_major"/>
</dbReference>
<comment type="caution">
    <text evidence="1">The sequence shown here is derived from an EMBL/GenBank/DDBJ whole genome shotgun (WGS) entry which is preliminary data.</text>
</comment>
<dbReference type="AlphaFoldDB" id="A0A4R0XJZ8"/>
<proteinExistence type="predicted"/>
<reference evidence="1 2" key="1">
    <citation type="submission" date="2017-02" db="EMBL/GenBank/DDBJ databases">
        <title>Paraburkholderia sophoroidis sp. nov. and Paraburkholderia steynii sp. nov. rhizobial symbionts of the fynbos legume Hypocalyptus sophoroides.</title>
        <authorList>
            <person name="Steenkamp E.T."/>
            <person name="Beukes C.W."/>
            <person name="Van Zyl E."/>
            <person name="Avontuur J."/>
            <person name="Chan W.Y."/>
            <person name="Hassen A."/>
            <person name="Palmer M."/>
            <person name="Mthombeni L."/>
            <person name="Phalane F."/>
            <person name="Sereme K."/>
            <person name="Venter S.N."/>
        </authorList>
    </citation>
    <scope>NUCLEOTIDE SEQUENCE [LARGE SCALE GENOMIC DNA]</scope>
    <source>
        <strain evidence="1 2">HC1.1ba</strain>
    </source>
</reference>
<dbReference type="InterPro" id="IPR015424">
    <property type="entry name" value="PyrdxlP-dep_Trfase"/>
</dbReference>
<dbReference type="Gene3D" id="3.40.640.10">
    <property type="entry name" value="Type I PLP-dependent aspartate aminotransferase-like (Major domain)"/>
    <property type="match status" value="1"/>
</dbReference>
<sequence>MIAEHVRVTRGIACTAEHVAIVGSAQQVIDLAARLWLDPGDAAWMEDPRLSGRGGSCAKRR</sequence>
<evidence type="ECO:0000313" key="2">
    <source>
        <dbReference type="Proteomes" id="UP000294200"/>
    </source>
</evidence>
<name>A0A4R0XJZ8_9BURK</name>
<feature type="non-terminal residue" evidence="1">
    <location>
        <position position="61"/>
    </location>
</feature>
<keyword evidence="2" id="KW-1185">Reference proteome</keyword>
<dbReference type="SUPFAM" id="SSF53383">
    <property type="entry name" value="PLP-dependent transferases"/>
    <property type="match status" value="1"/>
</dbReference>
<organism evidence="1 2">
    <name type="scientific">Paraburkholderia steynii</name>
    <dbReference type="NCBI Taxonomy" id="1245441"/>
    <lineage>
        <taxon>Bacteria</taxon>
        <taxon>Pseudomonadati</taxon>
        <taxon>Pseudomonadota</taxon>
        <taxon>Betaproteobacteria</taxon>
        <taxon>Burkholderiales</taxon>
        <taxon>Burkholderiaceae</taxon>
        <taxon>Paraburkholderia</taxon>
    </lineage>
</organism>
<dbReference type="Proteomes" id="UP000294200">
    <property type="component" value="Unassembled WGS sequence"/>
</dbReference>
<dbReference type="EMBL" id="MWML01000100">
    <property type="protein sequence ID" value="TCG06611.1"/>
    <property type="molecule type" value="Genomic_DNA"/>
</dbReference>
<protein>
    <submittedName>
        <fullName evidence="1">Uncharacterized protein</fullName>
    </submittedName>
</protein>
<gene>
    <name evidence="1" type="ORF">BZM27_25255</name>
</gene>
<accession>A0A4R0XJZ8</accession>